<comment type="caution">
    <text evidence="3">The sequence shown here is derived from an EMBL/GenBank/DDBJ whole genome shotgun (WGS) entry which is preliminary data.</text>
</comment>
<proteinExistence type="predicted"/>
<dbReference type="EMBL" id="JBHPKH010000190">
    <property type="protein sequence ID" value="MFC1573499.1"/>
    <property type="molecule type" value="Genomic_DNA"/>
</dbReference>
<accession>A0ABV6YMT6</accession>
<evidence type="ECO:0000313" key="3">
    <source>
        <dbReference type="EMBL" id="MFC1573499.1"/>
    </source>
</evidence>
<feature type="non-terminal residue" evidence="3">
    <location>
        <position position="1"/>
    </location>
</feature>
<dbReference type="CDD" id="cd00431">
    <property type="entry name" value="cysteine_hydrolases"/>
    <property type="match status" value="1"/>
</dbReference>
<evidence type="ECO:0000259" key="2">
    <source>
        <dbReference type="Pfam" id="PF00857"/>
    </source>
</evidence>
<reference evidence="3 4" key="1">
    <citation type="submission" date="2024-09" db="EMBL/GenBank/DDBJ databases">
        <authorList>
            <person name="D'Angelo T."/>
        </authorList>
    </citation>
    <scope>NUCLEOTIDE SEQUENCE [LARGE SCALE GENOMIC DNA]</scope>
    <source>
        <strain evidence="3">SAG AM-320-E07</strain>
    </source>
</reference>
<dbReference type="Gene3D" id="3.40.50.850">
    <property type="entry name" value="Isochorismatase-like"/>
    <property type="match status" value="1"/>
</dbReference>
<dbReference type="PANTHER" id="PTHR43540">
    <property type="entry name" value="PEROXYUREIDOACRYLATE/UREIDOACRYLATE AMIDOHYDROLASE-RELATED"/>
    <property type="match status" value="1"/>
</dbReference>
<organism evidence="3 4">
    <name type="scientific">Eiseniibacteriota bacterium</name>
    <dbReference type="NCBI Taxonomy" id="2212470"/>
    <lineage>
        <taxon>Bacteria</taxon>
        <taxon>Candidatus Eiseniibacteriota</taxon>
    </lineage>
</organism>
<dbReference type="InterPro" id="IPR000868">
    <property type="entry name" value="Isochorismatase-like_dom"/>
</dbReference>
<protein>
    <submittedName>
        <fullName evidence="3">Isochorismatase family cysteine hydrolase</fullName>
        <ecNumber evidence="3">3.-.-.-</ecNumber>
    </submittedName>
</protein>
<dbReference type="InterPro" id="IPR036380">
    <property type="entry name" value="Isochorismatase-like_sf"/>
</dbReference>
<dbReference type="Proteomes" id="UP001593833">
    <property type="component" value="Unassembled WGS sequence"/>
</dbReference>
<feature type="domain" description="Isochorismatase-like" evidence="2">
    <location>
        <begin position="8"/>
        <end position="128"/>
    </location>
</feature>
<name>A0ABV6YMT6_UNCEI</name>
<evidence type="ECO:0000313" key="4">
    <source>
        <dbReference type="Proteomes" id="UP001593833"/>
    </source>
</evidence>
<dbReference type="Pfam" id="PF00857">
    <property type="entry name" value="Isochorismatase"/>
    <property type="match status" value="1"/>
</dbReference>
<dbReference type="GO" id="GO:0016787">
    <property type="term" value="F:hydrolase activity"/>
    <property type="evidence" value="ECO:0007669"/>
    <property type="project" value="UniProtKB-KW"/>
</dbReference>
<sequence>GEQDLAMRMINGAIWQFRQHGLPIIRIYHTDPKWGPEPDSDDFEFPESVIIEEDDPKIVKNHPSAFVKTDLDKILKEMEVNTVFLCGLSATGCVLATYFGATEREYDAFMIEGALLSPRSEHTEAITEILESVGWGSMEVILRAATQ</sequence>
<keyword evidence="1 3" id="KW-0378">Hydrolase</keyword>
<gene>
    <name evidence="3" type="ORF">ACFL6M_07890</name>
</gene>
<evidence type="ECO:0000256" key="1">
    <source>
        <dbReference type="ARBA" id="ARBA00022801"/>
    </source>
</evidence>
<dbReference type="EC" id="3.-.-.-" evidence="3"/>
<keyword evidence="4" id="KW-1185">Reference proteome</keyword>
<dbReference type="InterPro" id="IPR050272">
    <property type="entry name" value="Isochorismatase-like_hydrls"/>
</dbReference>
<dbReference type="SUPFAM" id="SSF52499">
    <property type="entry name" value="Isochorismatase-like hydrolases"/>
    <property type="match status" value="1"/>
</dbReference>